<dbReference type="OrthoDB" id="2967172at2"/>
<feature type="chain" id="PRO_5038861146" description="DUF4247 domain-containing protein" evidence="2">
    <location>
        <begin position="22"/>
        <end position="199"/>
    </location>
</feature>
<proteinExistence type="predicted"/>
<accession>A0A1M5GQD1</accession>
<reference evidence="3 4" key="1">
    <citation type="submission" date="2016-11" db="EMBL/GenBank/DDBJ databases">
        <authorList>
            <person name="Jaros S."/>
            <person name="Januszkiewicz K."/>
            <person name="Wedrychowicz H."/>
        </authorList>
    </citation>
    <scope>NUCLEOTIDE SEQUENCE [LARGE SCALE GENOMIC DNA]</scope>
    <source>
        <strain evidence="3 4">IBRC-M 10683</strain>
    </source>
</reference>
<feature type="region of interest" description="Disordered" evidence="1">
    <location>
        <begin position="172"/>
        <end position="199"/>
    </location>
</feature>
<organism evidence="3 4">
    <name type="scientific">Ornithinibacillus halophilus</name>
    <dbReference type="NCBI Taxonomy" id="930117"/>
    <lineage>
        <taxon>Bacteria</taxon>
        <taxon>Bacillati</taxon>
        <taxon>Bacillota</taxon>
        <taxon>Bacilli</taxon>
        <taxon>Bacillales</taxon>
        <taxon>Bacillaceae</taxon>
        <taxon>Ornithinibacillus</taxon>
    </lineage>
</organism>
<dbReference type="Proteomes" id="UP000183988">
    <property type="component" value="Unassembled WGS sequence"/>
</dbReference>
<keyword evidence="4" id="KW-1185">Reference proteome</keyword>
<sequence length="199" mass="21839">MRNRISIIGLFSLLILLSACSSGGESITAEDIPTEPSKDAITNAIKQAGNYEMDDIIEANFPEVLKIEGDSSNAEVYGTTRFGLTELSSLLSDTVQPEEISDVKDNQQILIYPDDFITLRESEADPNVLLIEVASDEFVRRNYSPNFLSTYFAFRILDDMLDTRDWSKRQGGSYSGMGSLNKPSRGFGSFRGGGPGTGK</sequence>
<dbReference type="EMBL" id="FQVW01000014">
    <property type="protein sequence ID" value="SHG05944.1"/>
    <property type="molecule type" value="Genomic_DNA"/>
</dbReference>
<feature type="compositionally biased region" description="Gly residues" evidence="1">
    <location>
        <begin position="189"/>
        <end position="199"/>
    </location>
</feature>
<evidence type="ECO:0000256" key="1">
    <source>
        <dbReference type="SAM" id="MobiDB-lite"/>
    </source>
</evidence>
<dbReference type="InterPro" id="IPR025341">
    <property type="entry name" value="DUF4247"/>
</dbReference>
<keyword evidence="2" id="KW-0732">Signal</keyword>
<evidence type="ECO:0000256" key="2">
    <source>
        <dbReference type="SAM" id="SignalP"/>
    </source>
</evidence>
<gene>
    <name evidence="3" type="ORF">SAMN05216225_101412</name>
</gene>
<feature type="compositionally biased region" description="Polar residues" evidence="1">
    <location>
        <begin position="172"/>
        <end position="182"/>
    </location>
</feature>
<dbReference type="RefSeq" id="WP_084063270.1">
    <property type="nucleotide sequence ID" value="NZ_FQVW01000014.1"/>
</dbReference>
<dbReference type="Pfam" id="PF14042">
    <property type="entry name" value="DUF4247"/>
    <property type="match status" value="1"/>
</dbReference>
<evidence type="ECO:0000313" key="3">
    <source>
        <dbReference type="EMBL" id="SHG05944.1"/>
    </source>
</evidence>
<evidence type="ECO:0008006" key="5">
    <source>
        <dbReference type="Google" id="ProtNLM"/>
    </source>
</evidence>
<dbReference type="AlphaFoldDB" id="A0A1M5GQD1"/>
<dbReference type="STRING" id="930117.SAMN05216225_101412"/>
<evidence type="ECO:0000313" key="4">
    <source>
        <dbReference type="Proteomes" id="UP000183988"/>
    </source>
</evidence>
<feature type="signal peptide" evidence="2">
    <location>
        <begin position="1"/>
        <end position="21"/>
    </location>
</feature>
<name>A0A1M5GQD1_9BACI</name>
<dbReference type="PROSITE" id="PS51257">
    <property type="entry name" value="PROKAR_LIPOPROTEIN"/>
    <property type="match status" value="1"/>
</dbReference>
<protein>
    <recommendedName>
        <fullName evidence="5">DUF4247 domain-containing protein</fullName>
    </recommendedName>
</protein>